<dbReference type="WBParaSite" id="ES5_v2.g13040.t1">
    <property type="protein sequence ID" value="ES5_v2.g13040.t1"/>
    <property type="gene ID" value="ES5_v2.g13040"/>
</dbReference>
<proteinExistence type="predicted"/>
<dbReference type="Proteomes" id="UP000887579">
    <property type="component" value="Unplaced"/>
</dbReference>
<evidence type="ECO:0000313" key="2">
    <source>
        <dbReference type="WBParaSite" id="ES5_v2.g13040.t1"/>
    </source>
</evidence>
<accession>A0AC34F799</accession>
<reference evidence="2" key="1">
    <citation type="submission" date="2022-11" db="UniProtKB">
        <authorList>
            <consortium name="WormBaseParasite"/>
        </authorList>
    </citation>
    <scope>IDENTIFICATION</scope>
</reference>
<protein>
    <submittedName>
        <fullName evidence="2">Uncharacterized protein</fullName>
    </submittedName>
</protein>
<evidence type="ECO:0000313" key="1">
    <source>
        <dbReference type="Proteomes" id="UP000887579"/>
    </source>
</evidence>
<name>A0AC34F799_9BILA</name>
<organism evidence="1 2">
    <name type="scientific">Panagrolaimus sp. ES5</name>
    <dbReference type="NCBI Taxonomy" id="591445"/>
    <lineage>
        <taxon>Eukaryota</taxon>
        <taxon>Metazoa</taxon>
        <taxon>Ecdysozoa</taxon>
        <taxon>Nematoda</taxon>
        <taxon>Chromadorea</taxon>
        <taxon>Rhabditida</taxon>
        <taxon>Tylenchina</taxon>
        <taxon>Panagrolaimomorpha</taxon>
        <taxon>Panagrolaimoidea</taxon>
        <taxon>Panagrolaimidae</taxon>
        <taxon>Panagrolaimus</taxon>
    </lineage>
</organism>
<sequence length="155" mass="17897">MDSYPSPIPIQYNWKIPMAEIKAKFAFYIKSANHSVLFDGSNLKTVDQNNGLKLQSSNLINRLWNRDDKGFTFIVGKENCVKTHALEHCFYENILPENIVDITTAEIVTKSVKLRDACLQYLLVFMKFPVPIEDFDDLDKDFAYHLLTKAFSPEQ</sequence>